<proteinExistence type="predicted"/>
<organism evidence="2 3">
    <name type="scientific">candidate division WWE3 bacterium</name>
    <dbReference type="NCBI Taxonomy" id="2053526"/>
    <lineage>
        <taxon>Bacteria</taxon>
        <taxon>Katanobacteria</taxon>
    </lineage>
</organism>
<reference evidence="2" key="1">
    <citation type="submission" date="2020-04" db="EMBL/GenBank/DDBJ databases">
        <authorList>
            <person name="Zhang T."/>
        </authorList>
    </citation>
    <scope>NUCLEOTIDE SEQUENCE</scope>
    <source>
        <strain evidence="2">HKST-UBA01</strain>
    </source>
</reference>
<feature type="transmembrane region" description="Helical" evidence="1">
    <location>
        <begin position="175"/>
        <end position="208"/>
    </location>
</feature>
<feature type="transmembrane region" description="Helical" evidence="1">
    <location>
        <begin position="12"/>
        <end position="33"/>
    </location>
</feature>
<feature type="transmembrane region" description="Helical" evidence="1">
    <location>
        <begin position="294"/>
        <end position="314"/>
    </location>
</feature>
<accession>A0A955RQ64</accession>
<feature type="transmembrane region" description="Helical" evidence="1">
    <location>
        <begin position="320"/>
        <end position="337"/>
    </location>
</feature>
<sequence length="534" mass="61602">MRRFYSFYYSFPKISTVILSVLIATIALVIWRINTPLGNFLGWDMYAHQHLFNELLRGHWAILPTNISDTFLINAYFPLFAIIVGLGKLTVPFLSFPIYYDFLDIFYFFATIGVSLLLVRTVRKDLLSSLVIVIFSAFTFEAVVAQTAFFFIPQNLAALLVVLLLIWWLKNRRTMSLLLLFPIMMLHFVIGGFGWAVLFLTWMIQLAIIFFEKRKHSIKLLLISAFTIWLFAFGISFFLSLNPLGTNESVTFTFGLAEKYAYLLKSYSYLWLFYFIGIFSILKGYKHKYNHEIIIAILSVFLVTAVILPLPYSLKFYTVARYPVHVVMTIGVVYLLRQIQNKRYQVFILALLILTESTILFYNQSEFKKAIAYKYSYATISDLEYEAARYLQLAYPKDNSSVLLVSDPSTQHILEATGGINSQGGGFAVSATRTIVNSAYPLTDSQKLRSELWNVRDLVYPEQPSIVLFVVSGRFMSWQNVDDKFKYDEGYNIWSPKELNQLGINYILELEEQEGFNTVFENSAVVIFEVARPQ</sequence>
<dbReference type="Proteomes" id="UP000701698">
    <property type="component" value="Unassembled WGS sequence"/>
</dbReference>
<dbReference type="EMBL" id="JAGQKX010000041">
    <property type="protein sequence ID" value="MCA9390175.1"/>
    <property type="molecule type" value="Genomic_DNA"/>
</dbReference>
<evidence type="ECO:0000313" key="3">
    <source>
        <dbReference type="Proteomes" id="UP000701698"/>
    </source>
</evidence>
<keyword evidence="1" id="KW-0812">Transmembrane</keyword>
<comment type="caution">
    <text evidence="2">The sequence shown here is derived from an EMBL/GenBank/DDBJ whole genome shotgun (WGS) entry which is preliminary data.</text>
</comment>
<dbReference type="AlphaFoldDB" id="A0A955RQ64"/>
<feature type="transmembrane region" description="Helical" evidence="1">
    <location>
        <begin position="126"/>
        <end position="144"/>
    </location>
</feature>
<keyword evidence="1" id="KW-0472">Membrane</keyword>
<feature type="transmembrane region" description="Helical" evidence="1">
    <location>
        <begin position="260"/>
        <end position="282"/>
    </location>
</feature>
<feature type="transmembrane region" description="Helical" evidence="1">
    <location>
        <begin position="344"/>
        <end position="362"/>
    </location>
</feature>
<reference evidence="2" key="2">
    <citation type="journal article" date="2021" name="Microbiome">
        <title>Successional dynamics and alternative stable states in a saline activated sludge microbial community over 9 years.</title>
        <authorList>
            <person name="Wang Y."/>
            <person name="Ye J."/>
            <person name="Ju F."/>
            <person name="Liu L."/>
            <person name="Boyd J.A."/>
            <person name="Deng Y."/>
            <person name="Parks D.H."/>
            <person name="Jiang X."/>
            <person name="Yin X."/>
            <person name="Woodcroft B.J."/>
            <person name="Tyson G.W."/>
            <person name="Hugenholtz P."/>
            <person name="Polz M.F."/>
            <person name="Zhang T."/>
        </authorList>
    </citation>
    <scope>NUCLEOTIDE SEQUENCE</scope>
    <source>
        <strain evidence="2">HKST-UBA01</strain>
    </source>
</reference>
<protein>
    <submittedName>
        <fullName evidence="2">Uncharacterized protein</fullName>
    </submittedName>
</protein>
<gene>
    <name evidence="2" type="ORF">KC571_02120</name>
</gene>
<feature type="transmembrane region" description="Helical" evidence="1">
    <location>
        <begin position="151"/>
        <end position="169"/>
    </location>
</feature>
<name>A0A955RQ64_UNCKA</name>
<feature type="transmembrane region" description="Helical" evidence="1">
    <location>
        <begin position="71"/>
        <end position="91"/>
    </location>
</feature>
<evidence type="ECO:0000313" key="2">
    <source>
        <dbReference type="EMBL" id="MCA9390175.1"/>
    </source>
</evidence>
<keyword evidence="1" id="KW-1133">Transmembrane helix</keyword>
<evidence type="ECO:0000256" key="1">
    <source>
        <dbReference type="SAM" id="Phobius"/>
    </source>
</evidence>
<feature type="transmembrane region" description="Helical" evidence="1">
    <location>
        <begin position="220"/>
        <end position="240"/>
    </location>
</feature>
<feature type="transmembrane region" description="Helical" evidence="1">
    <location>
        <begin position="98"/>
        <end position="120"/>
    </location>
</feature>